<sequence>LEDIIGWRGERDIERLHNDDELWCVPTREENRAAWTSVKDVRYHQPQHLYGKLRGVTITAYSSGHTLGGTLWKIRAPSVGTILY</sequence>
<evidence type="ECO:0000259" key="1">
    <source>
        <dbReference type="Pfam" id="PF16661"/>
    </source>
</evidence>
<evidence type="ECO:0000313" key="3">
    <source>
        <dbReference type="Proteomes" id="UP000671119"/>
    </source>
</evidence>
<dbReference type="Gene3D" id="3.60.15.10">
    <property type="entry name" value="Ribonuclease Z/Hydroxyacylglutathione hydrolase-like"/>
    <property type="match status" value="1"/>
</dbReference>
<feature type="non-terminal residue" evidence="2">
    <location>
        <position position="84"/>
    </location>
</feature>
<dbReference type="EMBL" id="JAGIZI010000438">
    <property type="protein sequence ID" value="MBP0685696.1"/>
    <property type="molecule type" value="Genomic_DNA"/>
</dbReference>
<dbReference type="InterPro" id="IPR027075">
    <property type="entry name" value="CPSF2"/>
</dbReference>
<proteinExistence type="predicted"/>
<gene>
    <name evidence="2" type="ORF">J8J21_21875</name>
</gene>
<feature type="non-terminal residue" evidence="2">
    <location>
        <position position="1"/>
    </location>
</feature>
<dbReference type="PANTHER" id="PTHR45922:SF1">
    <property type="entry name" value="CLEAVAGE AND POLYADENYLATION SPECIFICITY FACTOR SUBUNIT 2"/>
    <property type="match status" value="1"/>
</dbReference>
<dbReference type="AlphaFoldDB" id="A0ABD4Q4Z1"/>
<dbReference type="Pfam" id="PF16661">
    <property type="entry name" value="Lactamase_B_6"/>
    <property type="match status" value="1"/>
</dbReference>
<feature type="domain" description="Metallo-beta-lactamase" evidence="1">
    <location>
        <begin position="27"/>
        <end position="84"/>
    </location>
</feature>
<name>A0ABD4Q4Z1_MYCTX</name>
<comment type="caution">
    <text evidence="2">The sequence shown here is derived from an EMBL/GenBank/DDBJ whole genome shotgun (WGS) entry which is preliminary data.</text>
</comment>
<dbReference type="InterPro" id="IPR001279">
    <property type="entry name" value="Metallo-B-lactamas"/>
</dbReference>
<organism evidence="2 3">
    <name type="scientific">Mycobacterium tuberculosis</name>
    <dbReference type="NCBI Taxonomy" id="1773"/>
    <lineage>
        <taxon>Bacteria</taxon>
        <taxon>Bacillati</taxon>
        <taxon>Actinomycetota</taxon>
        <taxon>Actinomycetes</taxon>
        <taxon>Mycobacteriales</taxon>
        <taxon>Mycobacteriaceae</taxon>
        <taxon>Mycobacterium</taxon>
        <taxon>Mycobacterium tuberculosis complex</taxon>
    </lineage>
</organism>
<dbReference type="PANTHER" id="PTHR45922">
    <property type="entry name" value="CLEAVAGE AND POLYADENYLATION SPECIFICITY FACTOR SUBUNIT 2"/>
    <property type="match status" value="1"/>
</dbReference>
<protein>
    <recommendedName>
        <fullName evidence="1">Metallo-beta-lactamase domain-containing protein</fullName>
    </recommendedName>
</protein>
<evidence type="ECO:0000313" key="2">
    <source>
        <dbReference type="EMBL" id="MBP0685696.1"/>
    </source>
</evidence>
<reference evidence="2 3" key="1">
    <citation type="submission" date="2021-03" db="EMBL/GenBank/DDBJ databases">
        <title>Whole Genome Sequencing of Mycobacterium tuberculosis clinical isolates from Arunachal Pradesh, India.</title>
        <authorList>
            <person name="Singh S."/>
            <person name="Mudliar S.R."/>
            <person name="Kulsum U."/>
            <person name="Rufai S.B."/>
            <person name="Singh P.K."/>
            <person name="Umpo M."/>
            <person name="Nyori M."/>
        </authorList>
    </citation>
    <scope>NUCLEOTIDE SEQUENCE [LARGE SCALE GENOMIC DNA]</scope>
    <source>
        <strain evidence="2 3">OMICS/BPL/0142/20/SP</strain>
    </source>
</reference>
<accession>A0ABD4Q4Z1</accession>
<dbReference type="InterPro" id="IPR036866">
    <property type="entry name" value="RibonucZ/Hydroxyglut_hydro"/>
</dbReference>
<dbReference type="Proteomes" id="UP000671119">
    <property type="component" value="Unassembled WGS sequence"/>
</dbReference>
<dbReference type="SUPFAM" id="SSF56281">
    <property type="entry name" value="Metallo-hydrolase/oxidoreductase"/>
    <property type="match status" value="1"/>
</dbReference>